<proteinExistence type="predicted"/>
<organism evidence="1 2">
    <name type="scientific">Riccia fluitans</name>
    <dbReference type="NCBI Taxonomy" id="41844"/>
    <lineage>
        <taxon>Eukaryota</taxon>
        <taxon>Viridiplantae</taxon>
        <taxon>Streptophyta</taxon>
        <taxon>Embryophyta</taxon>
        <taxon>Marchantiophyta</taxon>
        <taxon>Marchantiopsida</taxon>
        <taxon>Marchantiidae</taxon>
        <taxon>Marchantiales</taxon>
        <taxon>Ricciaceae</taxon>
        <taxon>Riccia</taxon>
    </lineage>
</organism>
<sequence>MASISLLSKNEKLVGASNYVSWKWRIQAVLESEDLWDINVQVTAFTTSSGTSSSAVTEGVTLGTDEFTSAGWTVATGGTFDADRRRQLRAFAILKRSVANDVLLYFISATNAREFWAMLRRQFDVRSSARLLMVSQRFLGATHARRTVHERVQRSQEQVLRVPKPFWLDMNDLEEKTDGNSLKQQDEVGDHHGEVVGAVAELELVLVTHVDSLDISC</sequence>
<gene>
    <name evidence="1" type="ORF">R1flu_002583</name>
</gene>
<keyword evidence="2" id="KW-1185">Reference proteome</keyword>
<evidence type="ECO:0000313" key="2">
    <source>
        <dbReference type="Proteomes" id="UP001605036"/>
    </source>
</evidence>
<protein>
    <recommendedName>
        <fullName evidence="3">DUF4219 domain-containing protein</fullName>
    </recommendedName>
</protein>
<dbReference type="AlphaFoldDB" id="A0ABD1Y6I9"/>
<evidence type="ECO:0008006" key="3">
    <source>
        <dbReference type="Google" id="ProtNLM"/>
    </source>
</evidence>
<reference evidence="1 2" key="1">
    <citation type="submission" date="2024-09" db="EMBL/GenBank/DDBJ databases">
        <title>Chromosome-scale assembly of Riccia fluitans.</title>
        <authorList>
            <person name="Paukszto L."/>
            <person name="Sawicki J."/>
            <person name="Karawczyk K."/>
            <person name="Piernik-Szablinska J."/>
            <person name="Szczecinska M."/>
            <person name="Mazdziarz M."/>
        </authorList>
    </citation>
    <scope>NUCLEOTIDE SEQUENCE [LARGE SCALE GENOMIC DNA]</scope>
    <source>
        <strain evidence="1">Rf_01</strain>
        <tissue evidence="1">Aerial parts of the thallus</tissue>
    </source>
</reference>
<dbReference type="EMBL" id="JBHFFA010000006">
    <property type="protein sequence ID" value="KAL2622378.1"/>
    <property type="molecule type" value="Genomic_DNA"/>
</dbReference>
<dbReference type="Proteomes" id="UP001605036">
    <property type="component" value="Unassembled WGS sequence"/>
</dbReference>
<name>A0ABD1Y6I9_9MARC</name>
<comment type="caution">
    <text evidence="1">The sequence shown here is derived from an EMBL/GenBank/DDBJ whole genome shotgun (WGS) entry which is preliminary data.</text>
</comment>
<evidence type="ECO:0000313" key="1">
    <source>
        <dbReference type="EMBL" id="KAL2622378.1"/>
    </source>
</evidence>
<accession>A0ABD1Y6I9</accession>